<dbReference type="AlphaFoldDB" id="A0A9D4X2F9"/>
<dbReference type="Gramene" id="Psat05G0717200-T1">
    <property type="protein sequence ID" value="KAI5412398.1"/>
    <property type="gene ID" value="KIW84_057172"/>
</dbReference>
<evidence type="ECO:0000313" key="3">
    <source>
        <dbReference type="Proteomes" id="UP001058974"/>
    </source>
</evidence>
<dbReference type="EMBL" id="JAMSHJ010000005">
    <property type="protein sequence ID" value="KAI5412398.1"/>
    <property type="molecule type" value="Genomic_DNA"/>
</dbReference>
<dbReference type="Pfam" id="PF17921">
    <property type="entry name" value="Integrase_H2C2"/>
    <property type="match status" value="1"/>
</dbReference>
<keyword evidence="3" id="KW-1185">Reference proteome</keyword>
<organism evidence="2 3">
    <name type="scientific">Pisum sativum</name>
    <name type="common">Garden pea</name>
    <name type="synonym">Lathyrus oleraceus</name>
    <dbReference type="NCBI Taxonomy" id="3888"/>
    <lineage>
        <taxon>Eukaryota</taxon>
        <taxon>Viridiplantae</taxon>
        <taxon>Streptophyta</taxon>
        <taxon>Embryophyta</taxon>
        <taxon>Tracheophyta</taxon>
        <taxon>Spermatophyta</taxon>
        <taxon>Magnoliopsida</taxon>
        <taxon>eudicotyledons</taxon>
        <taxon>Gunneridae</taxon>
        <taxon>Pentapetalae</taxon>
        <taxon>rosids</taxon>
        <taxon>fabids</taxon>
        <taxon>Fabales</taxon>
        <taxon>Fabaceae</taxon>
        <taxon>Papilionoideae</taxon>
        <taxon>50 kb inversion clade</taxon>
        <taxon>NPAAA clade</taxon>
        <taxon>Hologalegina</taxon>
        <taxon>IRL clade</taxon>
        <taxon>Fabeae</taxon>
        <taxon>Lathyrus</taxon>
    </lineage>
</organism>
<evidence type="ECO:0000259" key="1">
    <source>
        <dbReference type="Pfam" id="PF17921"/>
    </source>
</evidence>
<name>A0A9D4X2F9_PEA</name>
<dbReference type="InterPro" id="IPR041588">
    <property type="entry name" value="Integrase_H2C2"/>
</dbReference>
<evidence type="ECO:0000313" key="2">
    <source>
        <dbReference type="EMBL" id="KAI5412398.1"/>
    </source>
</evidence>
<gene>
    <name evidence="2" type="ORF">KIW84_057172</name>
</gene>
<dbReference type="Gene3D" id="1.10.340.70">
    <property type="match status" value="1"/>
</dbReference>
<comment type="caution">
    <text evidence="2">The sequence shown here is derived from an EMBL/GenBank/DDBJ whole genome shotgun (WGS) entry which is preliminary data.</text>
</comment>
<accession>A0A9D4X2F9</accession>
<reference evidence="2 3" key="1">
    <citation type="journal article" date="2022" name="Nat. Genet.">
        <title>Improved pea reference genome and pan-genome highlight genomic features and evolutionary characteristics.</title>
        <authorList>
            <person name="Yang T."/>
            <person name="Liu R."/>
            <person name="Luo Y."/>
            <person name="Hu S."/>
            <person name="Wang D."/>
            <person name="Wang C."/>
            <person name="Pandey M.K."/>
            <person name="Ge S."/>
            <person name="Xu Q."/>
            <person name="Li N."/>
            <person name="Li G."/>
            <person name="Huang Y."/>
            <person name="Saxena R.K."/>
            <person name="Ji Y."/>
            <person name="Li M."/>
            <person name="Yan X."/>
            <person name="He Y."/>
            <person name="Liu Y."/>
            <person name="Wang X."/>
            <person name="Xiang C."/>
            <person name="Varshney R.K."/>
            <person name="Ding H."/>
            <person name="Gao S."/>
            <person name="Zong X."/>
        </authorList>
    </citation>
    <scope>NUCLEOTIDE SEQUENCE [LARGE SCALE GENOMIC DNA]</scope>
    <source>
        <strain evidence="2 3">cv. Zhongwan 6</strain>
    </source>
</reference>
<sequence length="242" mass="27281">MPPRQERPPDDISAQLREMQQSIDSVTNQQEQFQTFLTTQLPLLIKEHVASSSPQNNILTSSSTPPPPMKTPKIRLSSFDGTNPSEWIFQVESYFLLTATSPAQRLIIIPFFLQGPALVWFKWLHSNNFLTTWDAFIIALETCFGSSSYDNHEASLYKLKQTDPIGVALLQKFQATIDPASKFSVQNGLVYYQGRLFIPAECDLREKLLTEFHSSPIGVHSGGRATLARLTTSFSWPLMAQE</sequence>
<proteinExistence type="predicted"/>
<protein>
    <recommendedName>
        <fullName evidence="1">Integrase zinc-binding domain-containing protein</fullName>
    </recommendedName>
</protein>
<feature type="domain" description="Integrase zinc-binding" evidence="1">
    <location>
        <begin position="203"/>
        <end position="241"/>
    </location>
</feature>
<dbReference type="Proteomes" id="UP001058974">
    <property type="component" value="Chromosome 5"/>
</dbReference>